<evidence type="ECO:0000313" key="13">
    <source>
        <dbReference type="EMBL" id="ARZ72144.1"/>
    </source>
</evidence>
<dbReference type="InterPro" id="IPR050091">
    <property type="entry name" value="PKS_NRPS_Biosynth_Enz"/>
</dbReference>
<evidence type="ECO:0000259" key="12">
    <source>
        <dbReference type="PROSITE" id="PS52019"/>
    </source>
</evidence>
<dbReference type="SUPFAM" id="SSF52151">
    <property type="entry name" value="FabD/lysophospholipase-like"/>
    <property type="match status" value="1"/>
</dbReference>
<sequence length="1784" mass="184659">MTTSNETVVAALRASLKEAEHLRRQNHKLVAAATEPIAIVAMSCRYPGGVNSPEDLWQLLAAGEDAIGAFPTDRGWDLDALRDAGVDRRGNAVSQEGGFLDCVAGFDAGFFGISPRESVTMDPQQRLLLETSWEAVERAGIDPVSLRGSRTGVYVGTNGQDYAYLLVRSLADATGDIGTGIAASATSGRLSYTLGLEGPAVTVDTACSSSLVALHTAAQALRAGECSLALVGGVNVMSSPGSLMEFSRQGGLAADGRCKAFAEAADGTGWSEGVGVLLVERLSDARRNGHPVLAVVRGSAVNQDGASNGFTAPSGPSQQRVIRQALASAGLTTTDVDVVEAHGTGTPLGDPIEAQALLATYGQGRDPERPLLLGSVKSNLGHTQAAAGVAGIIKSVMAMRHGVLPRTLHVDAPSSHVDWSAGAVRLLTESQEWPEADRPWRAGVSSFGISGTNAHVILEQADPAEEPVTAPEQAPGVVPWPLSARSEEALTAQIERISSLKGTSSPADVGFSLVSGRSAFEHRAVLLAQGPEGELSEVARGRAETGRSLAVLFSGQGAQRVGTGRELYARFPVFAEALDAVLARFDGELSDLRAVMSGDADGLHTTGFTQPALFAVEVALFRLVESWGVRPDFVAGHSIGEVAAAHVAGVFSLEDACTLVAARARLMQALPTGGAMVAVQAAESEIGPRLTDGVSVAAVNGPESVVLAGDEAEVLRIAEGFAAEGRKTQRLTVSHAFHSALMDPMLEDFRRVVEGLSFKAPEIPVVSNVTGELAAAELVCSAEYWVRHVRETVRFADGVRALEGEGASVFLELGPDGVLTAMTQHVLDGVPVAVPALRKDRPEETALLTALARLHVAGVDVDWTAFYEGTGAHRVDLPTYPFQHERYWPEPAAPAGDVSAAGLMPAGHPLLGAAVPLADSGEMLFTSRLSARTHPWLLDHMTDGVSDFPAAALLELAIRAGDLVGCDLVGTLSFAEPLVLAPDDDLFLQVRVGAPDAEGARPVRVHARAAGSPDGTWTEHAAGVLLDSTAPTADFDASVWPPSGAVAVDPQDFAGAGGTLRALWVRGDETFAEAVLPDRVDDAGAFGLHPALLAAVTAATGCDEGLAPSSWTGVSLHASGAPAVRVRVVKAGENTFSVAVADAEGAPVLSADALVLSARKTVRRAARQGSLLRLEWVVVPEARASGEVRSVTLGAAGLASPGLPEDVPDLVVVPVPATGDDVPASVHELTAWSLGLAQEWLADERFASSRLVFVTCGAVSGDDLAGAAVWGLVGSAQSENPGRFVLLDAADGDVPAALRSLPGLLVSGDDRFVVRDGAVRVGRLARYAAEEDDAVAAAPAWDANGTVLVTGGTGGLGAVLARHLVAERGVRHLTLVSRRGEAAPGAAALREELTALGAGVSVAACDVADRDAVGRLLGSLDRPLTAVVHTAGVLDDGVVTSLSAERLSGVLRPKADAAWHLHELTKEIELAAFVMYSSISGVMGSAGQGNYAAGNVFLDALARHRATRGLPAQSLAWGAWAQGSGMTGTLSEADMRRIASSGVPPLSAGQGLALFDAATASGEAYLVPVGPVAVGTRAGGEVPPLLSGLLKGGRRTAASSAGGTEEAATLGHRLREARPEERTRLMTDLVRAEAAAVLGHASPGAVDARREFRDLGFDSLTAVELRNRLTAATGMRLSATLVFDYPNPTALAGHLVPRLVDEAVADAGSALLEELARLDSALAAGELDARTRSAVSSRLFQMLEKWRGAEAEAAGAQVAERIEAASTDEIFAFIDNELGRHSAR</sequence>
<dbReference type="InterPro" id="IPR014043">
    <property type="entry name" value="Acyl_transferase_dom"/>
</dbReference>
<dbReference type="FunFam" id="1.10.1200.10:FF:000007">
    <property type="entry name" value="Probable polyketide synthase pks17"/>
    <property type="match status" value="1"/>
</dbReference>
<dbReference type="GO" id="GO:0004315">
    <property type="term" value="F:3-oxoacyl-[acyl-carrier-protein] synthase activity"/>
    <property type="evidence" value="ECO:0007669"/>
    <property type="project" value="InterPro"/>
</dbReference>
<dbReference type="GO" id="GO:0006633">
    <property type="term" value="P:fatty acid biosynthetic process"/>
    <property type="evidence" value="ECO:0007669"/>
    <property type="project" value="InterPro"/>
</dbReference>
<dbReference type="OrthoDB" id="9778690at2"/>
<dbReference type="SMART" id="SM00823">
    <property type="entry name" value="PKS_PP"/>
    <property type="match status" value="1"/>
</dbReference>
<feature type="domain" description="PKS/mFAS DH" evidence="12">
    <location>
        <begin position="908"/>
        <end position="1188"/>
    </location>
</feature>
<evidence type="ECO:0000256" key="1">
    <source>
        <dbReference type="ARBA" id="ARBA00001957"/>
    </source>
</evidence>
<dbReference type="InterPro" id="IPR014031">
    <property type="entry name" value="Ketoacyl_synth_C"/>
</dbReference>
<dbReference type="SMART" id="SM00827">
    <property type="entry name" value="PKS_AT"/>
    <property type="match status" value="1"/>
</dbReference>
<dbReference type="CDD" id="cd08956">
    <property type="entry name" value="KR_3_FAS_SDR_x"/>
    <property type="match status" value="1"/>
</dbReference>
<dbReference type="Pfam" id="PF21089">
    <property type="entry name" value="PKS_DH_N"/>
    <property type="match status" value="1"/>
</dbReference>
<dbReference type="PROSITE" id="PS50075">
    <property type="entry name" value="CARRIER"/>
    <property type="match status" value="1"/>
</dbReference>
<dbReference type="SUPFAM" id="SSF53901">
    <property type="entry name" value="Thiolase-like"/>
    <property type="match status" value="1"/>
</dbReference>
<dbReference type="SMART" id="SM00826">
    <property type="entry name" value="PKS_DH"/>
    <property type="match status" value="1"/>
</dbReference>
<dbReference type="PANTHER" id="PTHR43775:SF51">
    <property type="entry name" value="INACTIVE PHENOLPHTHIOCEROL SYNTHESIS POLYKETIDE SYNTHASE TYPE I PKS1-RELATED"/>
    <property type="match status" value="1"/>
</dbReference>
<evidence type="ECO:0000256" key="5">
    <source>
        <dbReference type="ARBA" id="ARBA00022679"/>
    </source>
</evidence>
<dbReference type="InterPro" id="IPR032821">
    <property type="entry name" value="PKS_assoc"/>
</dbReference>
<accession>A0A1Z2LCW8</accession>
<feature type="region of interest" description="C-terminal hotdog fold" evidence="9">
    <location>
        <begin position="1045"/>
        <end position="1188"/>
    </location>
</feature>
<dbReference type="PROSITE" id="PS52019">
    <property type="entry name" value="PKS_MFAS_DH"/>
    <property type="match status" value="1"/>
</dbReference>
<dbReference type="Gene3D" id="3.40.47.10">
    <property type="match status" value="1"/>
</dbReference>
<comment type="cofactor">
    <cofactor evidence="1">
        <name>pantetheine 4'-phosphate</name>
        <dbReference type="ChEBI" id="CHEBI:47942"/>
    </cofactor>
</comment>
<name>A0A1Z2LCW8_9ACTN</name>
<dbReference type="InterPro" id="IPR016039">
    <property type="entry name" value="Thiolase-like"/>
</dbReference>
<dbReference type="InterPro" id="IPR013968">
    <property type="entry name" value="PKS_KR"/>
</dbReference>
<dbReference type="PROSITE" id="PS00012">
    <property type="entry name" value="PHOSPHOPANTETHEINE"/>
    <property type="match status" value="1"/>
</dbReference>
<dbReference type="Pfam" id="PF22953">
    <property type="entry name" value="SpnB_Rossmann"/>
    <property type="match status" value="1"/>
</dbReference>
<dbReference type="InterPro" id="IPR018201">
    <property type="entry name" value="Ketoacyl_synth_AS"/>
</dbReference>
<dbReference type="GO" id="GO:0031177">
    <property type="term" value="F:phosphopantetheine binding"/>
    <property type="evidence" value="ECO:0007669"/>
    <property type="project" value="InterPro"/>
</dbReference>
<feature type="domain" description="Ketosynthase family 3 (KS3)" evidence="11">
    <location>
        <begin position="34"/>
        <end position="460"/>
    </location>
</feature>
<dbReference type="Gene3D" id="3.30.70.3290">
    <property type="match status" value="1"/>
</dbReference>
<dbReference type="InterPro" id="IPR055123">
    <property type="entry name" value="SpnB-like_Rossmann"/>
</dbReference>
<evidence type="ECO:0000256" key="6">
    <source>
        <dbReference type="ARBA" id="ARBA00023194"/>
    </source>
</evidence>
<feature type="domain" description="Carrier" evidence="10">
    <location>
        <begin position="1624"/>
        <end position="1699"/>
    </location>
</feature>
<dbReference type="SUPFAM" id="SSF55048">
    <property type="entry name" value="Probable ACP-binding domain of malonyl-CoA ACP transacylase"/>
    <property type="match status" value="1"/>
</dbReference>
<dbReference type="GO" id="GO:0033068">
    <property type="term" value="P:macrolide biosynthetic process"/>
    <property type="evidence" value="ECO:0007669"/>
    <property type="project" value="UniProtKB-ARBA"/>
</dbReference>
<dbReference type="InterPro" id="IPR057326">
    <property type="entry name" value="KR_dom"/>
</dbReference>
<dbReference type="Gene3D" id="3.40.366.10">
    <property type="entry name" value="Malonyl-Coenzyme A Acyl Carrier Protein, domain 2"/>
    <property type="match status" value="1"/>
</dbReference>
<dbReference type="SMART" id="SM01294">
    <property type="entry name" value="PKS_PP_betabranch"/>
    <property type="match status" value="1"/>
</dbReference>
<dbReference type="InterPro" id="IPR020806">
    <property type="entry name" value="PKS_PP-bd"/>
</dbReference>
<dbReference type="InterPro" id="IPR001227">
    <property type="entry name" value="Ac_transferase_dom_sf"/>
</dbReference>
<dbReference type="Gene3D" id="3.10.129.110">
    <property type="entry name" value="Polyketide synthase dehydratase"/>
    <property type="match status" value="1"/>
</dbReference>
<keyword evidence="7" id="KW-0511">Multifunctional enzyme</keyword>
<dbReference type="InterPro" id="IPR036736">
    <property type="entry name" value="ACP-like_sf"/>
</dbReference>
<keyword evidence="8" id="KW-0012">Acyltransferase</keyword>
<evidence type="ECO:0000259" key="10">
    <source>
        <dbReference type="PROSITE" id="PS50075"/>
    </source>
</evidence>
<dbReference type="SUPFAM" id="SSF51735">
    <property type="entry name" value="NAD(P)-binding Rossmann-fold domains"/>
    <property type="match status" value="2"/>
</dbReference>
<evidence type="ECO:0000313" key="14">
    <source>
        <dbReference type="Proteomes" id="UP000195755"/>
    </source>
</evidence>
<dbReference type="SMART" id="SM00822">
    <property type="entry name" value="PKS_KR"/>
    <property type="match status" value="1"/>
</dbReference>
<dbReference type="InterPro" id="IPR049900">
    <property type="entry name" value="PKS_mFAS_DH"/>
</dbReference>
<gene>
    <name evidence="13" type="ORF">SMD11_6568</name>
</gene>
<protein>
    <submittedName>
        <fullName evidence="13">PimS3 protein</fullName>
    </submittedName>
</protein>
<organism evidence="13 14">
    <name type="scientific">Streptomyces albireticuli</name>
    <dbReference type="NCBI Taxonomy" id="1940"/>
    <lineage>
        <taxon>Bacteria</taxon>
        <taxon>Bacillati</taxon>
        <taxon>Actinomycetota</taxon>
        <taxon>Actinomycetes</taxon>
        <taxon>Kitasatosporales</taxon>
        <taxon>Streptomycetaceae</taxon>
        <taxon>Streptomyces</taxon>
    </lineage>
</organism>
<dbReference type="GO" id="GO:0004312">
    <property type="term" value="F:fatty acid synthase activity"/>
    <property type="evidence" value="ECO:0007669"/>
    <property type="project" value="TreeGrafter"/>
</dbReference>
<evidence type="ECO:0000256" key="4">
    <source>
        <dbReference type="ARBA" id="ARBA00022553"/>
    </source>
</evidence>
<dbReference type="SMART" id="SM00825">
    <property type="entry name" value="PKS_KS"/>
    <property type="match status" value="1"/>
</dbReference>
<evidence type="ECO:0000256" key="2">
    <source>
        <dbReference type="ARBA" id="ARBA00004792"/>
    </source>
</evidence>
<dbReference type="InterPro" id="IPR016036">
    <property type="entry name" value="Malonyl_transacylase_ACP-bd"/>
</dbReference>
<dbReference type="FunFam" id="3.40.366.10:FF:000002">
    <property type="entry name" value="Probable polyketide synthase 2"/>
    <property type="match status" value="1"/>
</dbReference>
<dbReference type="EMBL" id="CP021744">
    <property type="protein sequence ID" value="ARZ72144.1"/>
    <property type="molecule type" value="Genomic_DNA"/>
</dbReference>
<dbReference type="InterPro" id="IPR016035">
    <property type="entry name" value="Acyl_Trfase/lysoPLipase"/>
</dbReference>
<dbReference type="Proteomes" id="UP000195755">
    <property type="component" value="Chromosome"/>
</dbReference>
<keyword evidence="6" id="KW-0045">Antibiotic biosynthesis</keyword>
<dbReference type="FunFam" id="3.40.47.10:FF:000019">
    <property type="entry name" value="Polyketide synthase type I"/>
    <property type="match status" value="1"/>
</dbReference>
<dbReference type="InterPro" id="IPR036291">
    <property type="entry name" value="NAD(P)-bd_dom_sf"/>
</dbReference>
<dbReference type="InterPro" id="IPR020807">
    <property type="entry name" value="PKS_DH"/>
</dbReference>
<dbReference type="InterPro" id="IPR042104">
    <property type="entry name" value="PKS_dehydratase_sf"/>
</dbReference>
<dbReference type="Pfam" id="PF08990">
    <property type="entry name" value="Docking"/>
    <property type="match status" value="1"/>
</dbReference>
<dbReference type="Pfam" id="PF00109">
    <property type="entry name" value="ketoacyl-synt"/>
    <property type="match status" value="1"/>
</dbReference>
<dbReference type="Pfam" id="PF16197">
    <property type="entry name" value="KAsynt_C_assoc"/>
    <property type="match status" value="1"/>
</dbReference>
<proteinExistence type="predicted"/>
<feature type="region of interest" description="N-terminal hotdog fold" evidence="9">
    <location>
        <begin position="908"/>
        <end position="1032"/>
    </location>
</feature>
<evidence type="ECO:0000256" key="8">
    <source>
        <dbReference type="ARBA" id="ARBA00023315"/>
    </source>
</evidence>
<evidence type="ECO:0000259" key="11">
    <source>
        <dbReference type="PROSITE" id="PS52004"/>
    </source>
</evidence>
<keyword evidence="4" id="KW-0597">Phosphoprotein</keyword>
<comment type="caution">
    <text evidence="9">Lacks conserved residue(s) required for the propagation of feature annotation.</text>
</comment>
<comment type="pathway">
    <text evidence="2">Antibiotic biosynthesis.</text>
</comment>
<keyword evidence="5" id="KW-0808">Transferase</keyword>
<dbReference type="SUPFAM" id="SSF47336">
    <property type="entry name" value="ACP-like"/>
    <property type="match status" value="1"/>
</dbReference>
<evidence type="ECO:0000256" key="9">
    <source>
        <dbReference type="PROSITE-ProRule" id="PRU01363"/>
    </source>
</evidence>
<dbReference type="PANTHER" id="PTHR43775">
    <property type="entry name" value="FATTY ACID SYNTHASE"/>
    <property type="match status" value="1"/>
</dbReference>
<dbReference type="Gene3D" id="1.10.1200.10">
    <property type="entry name" value="ACP-like"/>
    <property type="match status" value="1"/>
</dbReference>
<dbReference type="Pfam" id="PF02801">
    <property type="entry name" value="Ketoacyl-synt_C"/>
    <property type="match status" value="1"/>
</dbReference>
<dbReference type="InterPro" id="IPR014030">
    <property type="entry name" value="Ketoacyl_synth_N"/>
</dbReference>
<dbReference type="InterPro" id="IPR006162">
    <property type="entry name" value="Ppantetheine_attach_site"/>
</dbReference>
<dbReference type="CDD" id="cd00833">
    <property type="entry name" value="PKS"/>
    <property type="match status" value="1"/>
</dbReference>
<dbReference type="Pfam" id="PF00698">
    <property type="entry name" value="Acyl_transf_1"/>
    <property type="match status" value="1"/>
</dbReference>
<dbReference type="InterPro" id="IPR049552">
    <property type="entry name" value="PKS_DH_N"/>
</dbReference>
<dbReference type="Pfam" id="PF08659">
    <property type="entry name" value="KR"/>
    <property type="match status" value="1"/>
</dbReference>
<evidence type="ECO:0000256" key="7">
    <source>
        <dbReference type="ARBA" id="ARBA00023268"/>
    </source>
</evidence>
<keyword evidence="3" id="KW-0596">Phosphopantetheine</keyword>
<dbReference type="KEGG" id="salj:SMD11_6568"/>
<dbReference type="Gene3D" id="3.40.50.720">
    <property type="entry name" value="NAD(P)-binding Rossmann-like Domain"/>
    <property type="match status" value="1"/>
</dbReference>
<dbReference type="InterPro" id="IPR009081">
    <property type="entry name" value="PP-bd_ACP"/>
</dbReference>
<dbReference type="PROSITE" id="PS52004">
    <property type="entry name" value="KS3_2"/>
    <property type="match status" value="1"/>
</dbReference>
<evidence type="ECO:0000256" key="3">
    <source>
        <dbReference type="ARBA" id="ARBA00022450"/>
    </source>
</evidence>
<dbReference type="InterPro" id="IPR020841">
    <property type="entry name" value="PKS_Beta-ketoAc_synthase_dom"/>
</dbReference>
<dbReference type="Pfam" id="PF00550">
    <property type="entry name" value="PP-binding"/>
    <property type="match status" value="1"/>
</dbReference>
<reference evidence="13 14" key="1">
    <citation type="submission" date="2017-06" db="EMBL/GenBank/DDBJ databases">
        <title>Streptomyces albireticuli Genome sequencing and assembly.</title>
        <authorList>
            <person name="Wang Y."/>
            <person name="Du B."/>
            <person name="Ding Y."/>
            <person name="Liu H."/>
            <person name="Hou Q."/>
            <person name="Liu K."/>
            <person name="Yao L."/>
            <person name="Wang C."/>
        </authorList>
    </citation>
    <scope>NUCLEOTIDE SEQUENCE [LARGE SCALE GENOMIC DNA]</scope>
    <source>
        <strain evidence="13 14">MDJK11</strain>
    </source>
</reference>
<dbReference type="PROSITE" id="PS00606">
    <property type="entry name" value="KS3_1"/>
    <property type="match status" value="1"/>
</dbReference>
<dbReference type="InterPro" id="IPR015083">
    <property type="entry name" value="NorB/c/GfsB-D-like_docking"/>
</dbReference>